<protein>
    <submittedName>
        <fullName evidence="4">Uncharacterized protein</fullName>
    </submittedName>
</protein>
<name>A0AAF5DFB6_STRER</name>
<keyword evidence="2" id="KW-0472">Membrane</keyword>
<sequence>TKLSLELNMKFINFTFVGFILLIALHYSNGFKSSLSQEDDNHNSELVEKRESVPDKSFEVSYGDENEKKKSEKKKKEKSKKKKKALKKVKKAAKKIKKKTKKTIKKVIKKTEKNKNKQPTTTTTTTTSTTTATESTSTTTTKEPKDKSNLSKLKSFLNLFSFFLKGFYKNTVKTINGDMTSTSTTQEIAIIKLSFEFNMKFINFAFISFILIIALHYLDGFKSKKFEGNDNVDNELIEKRESVPLKGPEAFDSEEYKPKSKSKKEKKSKKKKDNKSKNKKDKKKKNDKKKKESKKTKKTKTSKPTTTNETVSSTTISVTTNPNYIDVIKSLFYLFSLHLGKYLKAIGNSTASNCTNITTVSTSTTPLPNNSFSTNLTNLTNTTIQMMIEKIEYDKSYCQNEMKYIIKLLFHFNMKFNNFAFASFILLIVIHYSYEFKFKNFEENDNNENELVEKRESVTDSSFGIPYGNEDEDKKSKKKQKKLLKKIKKGVKKIKKKVKKNKKDKKKKESPSTQTVTSTTTTTSSEPTTTTTATTTTKVTAKKCFLSFFKAVGKSVGLISKDSTTVPPSTMAVPK</sequence>
<feature type="compositionally biased region" description="Basic residues" evidence="1">
    <location>
        <begin position="259"/>
        <end position="301"/>
    </location>
</feature>
<feature type="compositionally biased region" description="Basic residues" evidence="1">
    <location>
        <begin position="71"/>
        <end position="108"/>
    </location>
</feature>
<evidence type="ECO:0000256" key="1">
    <source>
        <dbReference type="SAM" id="MobiDB-lite"/>
    </source>
</evidence>
<feature type="region of interest" description="Disordered" evidence="1">
    <location>
        <begin position="34"/>
        <end position="147"/>
    </location>
</feature>
<dbReference type="PANTHER" id="PTHR13964:SF27">
    <property type="entry name" value="HAT-TRICK, ISOFORM D"/>
    <property type="match status" value="1"/>
</dbReference>
<keyword evidence="2" id="KW-1133">Transmembrane helix</keyword>
<evidence type="ECO:0000313" key="4">
    <source>
        <dbReference type="WBParaSite" id="TCONS_00010435.p1"/>
    </source>
</evidence>
<dbReference type="AlphaFoldDB" id="A0AAF5DFB6"/>
<feature type="compositionally biased region" description="Basic and acidic residues" evidence="1">
    <location>
        <begin position="39"/>
        <end position="58"/>
    </location>
</feature>
<dbReference type="WBParaSite" id="TCONS_00010435.p1">
    <property type="protein sequence ID" value="TCONS_00010435.p1"/>
    <property type="gene ID" value="XLOC_003557"/>
</dbReference>
<dbReference type="InterPro" id="IPR051232">
    <property type="entry name" value="ARID/SWI1_ChromRemod"/>
</dbReference>
<feature type="compositionally biased region" description="Basic residues" evidence="1">
    <location>
        <begin position="476"/>
        <end position="508"/>
    </location>
</feature>
<keyword evidence="2" id="KW-0812">Transmembrane</keyword>
<dbReference type="PANTHER" id="PTHR13964">
    <property type="entry name" value="RBP-RELATED"/>
    <property type="match status" value="1"/>
</dbReference>
<proteinExistence type="predicted"/>
<feature type="region of interest" description="Disordered" evidence="1">
    <location>
        <begin position="248"/>
        <end position="315"/>
    </location>
</feature>
<feature type="transmembrane region" description="Helical" evidence="2">
    <location>
        <begin position="416"/>
        <end position="434"/>
    </location>
</feature>
<feature type="compositionally biased region" description="Low complexity" evidence="1">
    <location>
        <begin position="117"/>
        <end position="141"/>
    </location>
</feature>
<evidence type="ECO:0000313" key="3">
    <source>
        <dbReference type="Proteomes" id="UP000035681"/>
    </source>
</evidence>
<dbReference type="GO" id="GO:0006357">
    <property type="term" value="P:regulation of transcription by RNA polymerase II"/>
    <property type="evidence" value="ECO:0007669"/>
    <property type="project" value="TreeGrafter"/>
</dbReference>
<organism evidence="3 4">
    <name type="scientific">Strongyloides stercoralis</name>
    <name type="common">Threadworm</name>
    <dbReference type="NCBI Taxonomy" id="6248"/>
    <lineage>
        <taxon>Eukaryota</taxon>
        <taxon>Metazoa</taxon>
        <taxon>Ecdysozoa</taxon>
        <taxon>Nematoda</taxon>
        <taxon>Chromadorea</taxon>
        <taxon>Rhabditida</taxon>
        <taxon>Tylenchina</taxon>
        <taxon>Panagrolaimomorpha</taxon>
        <taxon>Strongyloidoidea</taxon>
        <taxon>Strongyloididae</taxon>
        <taxon>Strongyloides</taxon>
    </lineage>
</organism>
<evidence type="ECO:0000256" key="2">
    <source>
        <dbReference type="SAM" id="Phobius"/>
    </source>
</evidence>
<dbReference type="GO" id="GO:0000976">
    <property type="term" value="F:transcription cis-regulatory region binding"/>
    <property type="evidence" value="ECO:0007669"/>
    <property type="project" value="TreeGrafter"/>
</dbReference>
<accession>A0AAF5DFB6</accession>
<keyword evidence="3" id="KW-1185">Reference proteome</keyword>
<reference evidence="4" key="1">
    <citation type="submission" date="2024-02" db="UniProtKB">
        <authorList>
            <consortium name="WormBaseParasite"/>
        </authorList>
    </citation>
    <scope>IDENTIFICATION</scope>
</reference>
<feature type="transmembrane region" description="Helical" evidence="2">
    <location>
        <begin position="201"/>
        <end position="218"/>
    </location>
</feature>
<feature type="compositionally biased region" description="Low complexity" evidence="1">
    <location>
        <begin position="511"/>
        <end position="535"/>
    </location>
</feature>
<feature type="compositionally biased region" description="Low complexity" evidence="1">
    <location>
        <begin position="302"/>
        <end position="315"/>
    </location>
</feature>
<feature type="region of interest" description="Disordered" evidence="1">
    <location>
        <begin position="463"/>
        <end position="535"/>
    </location>
</feature>
<dbReference type="Proteomes" id="UP000035681">
    <property type="component" value="Unplaced"/>
</dbReference>
<dbReference type="GO" id="GO:0005634">
    <property type="term" value="C:nucleus"/>
    <property type="evidence" value="ECO:0007669"/>
    <property type="project" value="TreeGrafter"/>
</dbReference>